<evidence type="ECO:0000256" key="4">
    <source>
        <dbReference type="ARBA" id="ARBA00010664"/>
    </source>
</evidence>
<organism evidence="23 24">
    <name type="scientific">Sinocyclocheilus anshuiensis</name>
    <dbReference type="NCBI Taxonomy" id="1608454"/>
    <lineage>
        <taxon>Eukaryota</taxon>
        <taxon>Metazoa</taxon>
        <taxon>Chordata</taxon>
        <taxon>Craniata</taxon>
        <taxon>Vertebrata</taxon>
        <taxon>Euteleostomi</taxon>
        <taxon>Actinopterygii</taxon>
        <taxon>Neopterygii</taxon>
        <taxon>Teleostei</taxon>
        <taxon>Ostariophysi</taxon>
        <taxon>Cypriniformes</taxon>
        <taxon>Cyprinidae</taxon>
        <taxon>Cyprininae</taxon>
        <taxon>Sinocyclocheilus</taxon>
    </lineage>
</organism>
<keyword evidence="24" id="KW-1185">Reference proteome</keyword>
<dbReference type="Gene3D" id="1.10.1300.10">
    <property type="entry name" value="3'5'-cyclic nucleotide phosphodiesterase, catalytic domain"/>
    <property type="match status" value="1"/>
</dbReference>
<dbReference type="PROSITE" id="PS00126">
    <property type="entry name" value="PDEASE_I_1"/>
    <property type="match status" value="1"/>
</dbReference>
<keyword evidence="13" id="KW-0114">cAMP</keyword>
<dbReference type="GO" id="GO:0005764">
    <property type="term" value="C:lysosome"/>
    <property type="evidence" value="ECO:0007669"/>
    <property type="project" value="UniProtKB-SubCell"/>
</dbReference>
<dbReference type="Proteomes" id="UP000472260">
    <property type="component" value="Unassembled WGS sequence"/>
</dbReference>
<evidence type="ECO:0000256" key="14">
    <source>
        <dbReference type="ARBA" id="ARBA00023228"/>
    </source>
</evidence>
<evidence type="ECO:0000256" key="1">
    <source>
        <dbReference type="ARBA" id="ARBA00001946"/>
    </source>
</evidence>
<dbReference type="GO" id="GO:0047555">
    <property type="term" value="F:3',5'-cyclic-GMP phosphodiesterase activity"/>
    <property type="evidence" value="ECO:0007669"/>
    <property type="project" value="UniProtKB-ARBA"/>
</dbReference>
<name>A0A671MXB4_9TELE</name>
<keyword evidence="6" id="KW-0140">cGMP</keyword>
<feature type="binding site" evidence="20">
    <location>
        <position position="269"/>
    </location>
    <ligand>
        <name>Zn(2+)</name>
        <dbReference type="ChEBI" id="CHEBI:29105"/>
        <label>2</label>
    </ligand>
</feature>
<dbReference type="GO" id="GO:0046872">
    <property type="term" value="F:metal ion binding"/>
    <property type="evidence" value="ECO:0007669"/>
    <property type="project" value="UniProtKB-KW"/>
</dbReference>
<keyword evidence="11" id="KW-0112">Calmodulin-binding</keyword>
<comment type="subunit">
    <text evidence="5">Homodimer.</text>
</comment>
<feature type="active site" description="Proton donor" evidence="18">
    <location>
        <position position="228"/>
    </location>
</feature>
<keyword evidence="9" id="KW-0862">Zinc</keyword>
<evidence type="ECO:0000256" key="13">
    <source>
        <dbReference type="ARBA" id="ARBA00023149"/>
    </source>
</evidence>
<keyword evidence="14" id="KW-0458">Lysosome</keyword>
<dbReference type="FunFam" id="1.10.1300.10:FF:000010">
    <property type="entry name" value="Phosphodiesterase"/>
    <property type="match status" value="1"/>
</dbReference>
<reference evidence="23" key="1">
    <citation type="submission" date="2025-08" db="UniProtKB">
        <authorList>
            <consortium name="Ensembl"/>
        </authorList>
    </citation>
    <scope>IDENTIFICATION</scope>
</reference>
<comment type="subcellular location">
    <subcellularLocation>
        <location evidence="3">Lysosome</location>
    </subcellularLocation>
</comment>
<feature type="binding site" evidence="20">
    <location>
        <position position="376"/>
    </location>
    <ligand>
        <name>Zn(2+)</name>
        <dbReference type="ChEBI" id="CHEBI:29105"/>
        <label>1</label>
    </ligand>
</feature>
<dbReference type="InterPro" id="IPR013706">
    <property type="entry name" value="PDE1_N"/>
</dbReference>
<comment type="cofactor">
    <cofactor evidence="21">
        <name>a divalent metal cation</name>
        <dbReference type="ChEBI" id="CHEBI:60240"/>
    </cofactor>
    <text evidence="21">Binds 2 divalent metal cations per subunit. Site 1 may preferentially bind zinc ions, while site 2 has a preference for magnesium and/or manganese ions.</text>
</comment>
<reference evidence="23" key="2">
    <citation type="submission" date="2025-09" db="UniProtKB">
        <authorList>
            <consortium name="Ensembl"/>
        </authorList>
    </citation>
    <scope>IDENTIFICATION</scope>
</reference>
<comment type="catalytic activity">
    <reaction evidence="17">
        <text>a nucleoside 3',5'-cyclic phosphate + H2O = a nucleoside 5'-phosphate + H(+)</text>
        <dbReference type="Rhea" id="RHEA:14653"/>
        <dbReference type="ChEBI" id="CHEBI:15377"/>
        <dbReference type="ChEBI" id="CHEBI:15378"/>
        <dbReference type="ChEBI" id="CHEBI:57867"/>
        <dbReference type="ChEBI" id="CHEBI:58464"/>
        <dbReference type="EC" id="3.1.4.17"/>
    </reaction>
    <physiologicalReaction direction="left-to-right" evidence="17">
        <dbReference type="Rhea" id="RHEA:14654"/>
    </physiologicalReaction>
</comment>
<dbReference type="Pfam" id="PF00233">
    <property type="entry name" value="PDEase_I"/>
    <property type="match status" value="1"/>
</dbReference>
<keyword evidence="7 20" id="KW-0479">Metal-binding</keyword>
<evidence type="ECO:0000259" key="22">
    <source>
        <dbReference type="PROSITE" id="PS51845"/>
    </source>
</evidence>
<comment type="similarity">
    <text evidence="4">Belongs to the cyclic nucleotide phosphodiesterase family. PDE1 subfamily.</text>
</comment>
<feature type="binding site" evidence="20">
    <location>
        <position position="232"/>
    </location>
    <ligand>
        <name>Zn(2+)</name>
        <dbReference type="ChEBI" id="CHEBI:29105"/>
        <label>1</label>
    </ligand>
</feature>
<proteinExistence type="inferred from homology"/>
<dbReference type="Pfam" id="PF08499">
    <property type="entry name" value="PDEase_I_N"/>
    <property type="match status" value="1"/>
</dbReference>
<feature type="binding site" evidence="20">
    <location>
        <position position="269"/>
    </location>
    <ligand>
        <name>Zn(2+)</name>
        <dbReference type="ChEBI" id="CHEBI:29105"/>
        <label>1</label>
    </ligand>
</feature>
<feature type="binding site" evidence="19">
    <location>
        <begin position="228"/>
        <end position="232"/>
    </location>
    <ligand>
        <name>AMP</name>
        <dbReference type="ChEBI" id="CHEBI:456215"/>
    </ligand>
</feature>
<protein>
    <recommendedName>
        <fullName evidence="21">Phosphodiesterase</fullName>
        <ecNumber evidence="21">3.1.4.-</ecNumber>
    </recommendedName>
</protein>
<accession>A0A671MXB4</accession>
<evidence type="ECO:0000256" key="11">
    <source>
        <dbReference type="ARBA" id="ARBA00022860"/>
    </source>
</evidence>
<dbReference type="Ensembl" id="ENSSANT00000039102.1">
    <property type="protein sequence ID" value="ENSSANP00000036704.1"/>
    <property type="gene ID" value="ENSSANG00000018783.1"/>
</dbReference>
<comment type="catalytic activity">
    <reaction evidence="15">
        <text>3',5'-cyclic AMP + H2O = AMP + H(+)</text>
        <dbReference type="Rhea" id="RHEA:25277"/>
        <dbReference type="ChEBI" id="CHEBI:15377"/>
        <dbReference type="ChEBI" id="CHEBI:15378"/>
        <dbReference type="ChEBI" id="CHEBI:58165"/>
        <dbReference type="ChEBI" id="CHEBI:456215"/>
    </reaction>
    <physiologicalReaction direction="left-to-right" evidence="15">
        <dbReference type="Rhea" id="RHEA:25278"/>
    </physiologicalReaction>
</comment>
<dbReference type="PROSITE" id="PS51845">
    <property type="entry name" value="PDEASE_I_2"/>
    <property type="match status" value="1"/>
</dbReference>
<dbReference type="InterPro" id="IPR002073">
    <property type="entry name" value="PDEase_catalytic_dom"/>
</dbReference>
<evidence type="ECO:0000256" key="8">
    <source>
        <dbReference type="ARBA" id="ARBA00022801"/>
    </source>
</evidence>
<dbReference type="GO" id="GO:0004115">
    <property type="term" value="F:3',5'-cyclic-AMP phosphodiesterase activity"/>
    <property type="evidence" value="ECO:0007669"/>
    <property type="project" value="UniProtKB-ARBA"/>
</dbReference>
<dbReference type="GO" id="GO:0005516">
    <property type="term" value="F:calmodulin binding"/>
    <property type="evidence" value="ECO:0007669"/>
    <property type="project" value="UniProtKB-KW"/>
</dbReference>
<evidence type="ECO:0000256" key="21">
    <source>
        <dbReference type="RuleBase" id="RU363067"/>
    </source>
</evidence>
<dbReference type="PRINTS" id="PR00387">
    <property type="entry name" value="PDIESTERASE1"/>
</dbReference>
<evidence type="ECO:0000313" key="23">
    <source>
        <dbReference type="Ensembl" id="ENSSANP00000036704.1"/>
    </source>
</evidence>
<dbReference type="PANTHER" id="PTHR11347">
    <property type="entry name" value="CYCLIC NUCLEOTIDE PHOSPHODIESTERASE"/>
    <property type="match status" value="1"/>
</dbReference>
<dbReference type="InterPro" id="IPR023088">
    <property type="entry name" value="PDEase"/>
</dbReference>
<dbReference type="AlphaFoldDB" id="A0A671MXB4"/>
<evidence type="ECO:0000256" key="3">
    <source>
        <dbReference type="ARBA" id="ARBA00004371"/>
    </source>
</evidence>
<evidence type="ECO:0000256" key="17">
    <source>
        <dbReference type="ARBA" id="ARBA00033709"/>
    </source>
</evidence>
<feature type="binding site" evidence="19">
    <location>
        <position position="269"/>
    </location>
    <ligand>
        <name>AMP</name>
        <dbReference type="ChEBI" id="CHEBI:456215"/>
    </ligand>
</feature>
<evidence type="ECO:0000313" key="24">
    <source>
        <dbReference type="Proteomes" id="UP000472260"/>
    </source>
</evidence>
<dbReference type="EC" id="3.1.4.-" evidence="21"/>
<dbReference type="SMART" id="SM00471">
    <property type="entry name" value="HDc"/>
    <property type="match status" value="1"/>
</dbReference>
<evidence type="ECO:0000256" key="16">
    <source>
        <dbReference type="ARBA" id="ARBA00033684"/>
    </source>
</evidence>
<keyword evidence="10" id="KW-0460">Magnesium</keyword>
<comment type="cofactor">
    <cofactor evidence="1">
        <name>Mg(2+)</name>
        <dbReference type="ChEBI" id="CHEBI:18420"/>
    </cofactor>
</comment>
<feature type="domain" description="PDEase" evidence="22">
    <location>
        <begin position="151"/>
        <end position="527"/>
    </location>
</feature>
<sequence>MESPTKEIEDFENNSLKYLQADQIEKIWLRLRGLRKYKKTSQRLRCLVKQLERGEASVVDLKKNLEYAASVLESVYIEETRRLVDTEDELSDIQSDSVPSEVRDWLASTFTRQMGLMLRRSEEKPRFRSIVHVVQAGIFVERMYRRTSNMVGLSYPPSVITALKHVDTWSFDVFTLNDASGDHALKFIFYELLTRYDIINRFKIPVSALVSFVEALEVGYSKHRNPYHNLIHAADVTQTVHYLVLKTGMVHWLTELEIFAMLFAAAVHDYEHTGTTNNFHIQARSDTAILYNDRAVQENHHVSAAYRLLQEDDEMNILYNLSKDDWRELRALVVEMVLATDMSCHFQQIKAMKNFLQQPEAIDKPKALSLLLHTADISHPAKNWNMHHRWTTSLLEEFFRQGDKEAELGLPFSPLCDRKSTMVAQSQIGFIDFIVEPTFTVLTDMIEKIVTPLIEEASPSGLAGFRRSSLNNIPSDGKRSTVRGTGSEGGTSLNCSVNAVDFKTFKSTWNEEVHKNREKWKAQAAKEILSRPTAFNLDNKQKLFLKNSEDWSNDAENSALHHRNKLHFKIYKNRKQSF</sequence>
<dbReference type="CDD" id="cd00077">
    <property type="entry name" value="HDc"/>
    <property type="match status" value="1"/>
</dbReference>
<evidence type="ECO:0000256" key="15">
    <source>
        <dbReference type="ARBA" id="ARBA00033675"/>
    </source>
</evidence>
<comment type="cofactor">
    <cofactor evidence="2">
        <name>Zn(2+)</name>
        <dbReference type="ChEBI" id="CHEBI:29105"/>
    </cofactor>
</comment>
<evidence type="ECO:0000256" key="6">
    <source>
        <dbReference type="ARBA" id="ARBA00022535"/>
    </source>
</evidence>
<evidence type="ECO:0000256" key="10">
    <source>
        <dbReference type="ARBA" id="ARBA00022842"/>
    </source>
</evidence>
<evidence type="ECO:0000256" key="12">
    <source>
        <dbReference type="ARBA" id="ARBA00022990"/>
    </source>
</evidence>
<dbReference type="GO" id="GO:0007165">
    <property type="term" value="P:signal transduction"/>
    <property type="evidence" value="ECO:0007669"/>
    <property type="project" value="InterPro"/>
</dbReference>
<evidence type="ECO:0000256" key="2">
    <source>
        <dbReference type="ARBA" id="ARBA00001947"/>
    </source>
</evidence>
<dbReference type="InterPro" id="IPR003607">
    <property type="entry name" value="HD/PDEase_dom"/>
</dbReference>
<gene>
    <name evidence="23" type="primary">pde1ca</name>
</gene>
<dbReference type="SUPFAM" id="SSF109604">
    <property type="entry name" value="HD-domain/PDEase-like"/>
    <property type="match status" value="1"/>
</dbReference>
<feature type="binding site" evidence="19">
    <location>
        <position position="427"/>
    </location>
    <ligand>
        <name>AMP</name>
        <dbReference type="ChEBI" id="CHEBI:456215"/>
    </ligand>
</feature>
<comment type="catalytic activity">
    <reaction evidence="16">
        <text>3',5'-cyclic GMP + H2O = GMP + H(+)</text>
        <dbReference type="Rhea" id="RHEA:16957"/>
        <dbReference type="ChEBI" id="CHEBI:15377"/>
        <dbReference type="ChEBI" id="CHEBI:15378"/>
        <dbReference type="ChEBI" id="CHEBI:57746"/>
        <dbReference type="ChEBI" id="CHEBI:58115"/>
    </reaction>
    <physiologicalReaction direction="left-to-right" evidence="16">
        <dbReference type="Rhea" id="RHEA:16958"/>
    </physiologicalReaction>
</comment>
<keyword evidence="8 21" id="KW-0378">Hydrolase</keyword>
<evidence type="ECO:0000256" key="19">
    <source>
        <dbReference type="PIRSR" id="PIRSR623088-2"/>
    </source>
</evidence>
<feature type="binding site" evidence="19">
    <location>
        <position position="376"/>
    </location>
    <ligand>
        <name>AMP</name>
        <dbReference type="ChEBI" id="CHEBI:456215"/>
    </ligand>
</feature>
<dbReference type="InterPro" id="IPR036971">
    <property type="entry name" value="PDEase_catalytic_dom_sf"/>
</dbReference>
<evidence type="ECO:0000256" key="20">
    <source>
        <dbReference type="PIRSR" id="PIRSR623088-3"/>
    </source>
</evidence>
<evidence type="ECO:0000256" key="9">
    <source>
        <dbReference type="ARBA" id="ARBA00022833"/>
    </source>
</evidence>
<evidence type="ECO:0000256" key="18">
    <source>
        <dbReference type="PIRSR" id="PIRSR623088-1"/>
    </source>
</evidence>
<keyword evidence="12" id="KW-0007">Acetylation</keyword>
<evidence type="ECO:0000256" key="5">
    <source>
        <dbReference type="ARBA" id="ARBA00011738"/>
    </source>
</evidence>
<evidence type="ECO:0000256" key="7">
    <source>
        <dbReference type="ARBA" id="ARBA00022723"/>
    </source>
</evidence>
<feature type="binding site" evidence="20">
    <location>
        <position position="268"/>
    </location>
    <ligand>
        <name>Zn(2+)</name>
        <dbReference type="ChEBI" id="CHEBI:29105"/>
        <label>1</label>
    </ligand>
</feature>
<dbReference type="InterPro" id="IPR023174">
    <property type="entry name" value="PDEase_CS"/>
</dbReference>